<dbReference type="SMART" id="SM00717">
    <property type="entry name" value="SANT"/>
    <property type="match status" value="1"/>
</dbReference>
<protein>
    <recommendedName>
        <fullName evidence="2">SANT domain-containing protein</fullName>
    </recommendedName>
</protein>
<evidence type="ECO:0000313" key="4">
    <source>
        <dbReference type="Proteomes" id="UP000008063"/>
    </source>
</evidence>
<feature type="compositionally biased region" description="Polar residues" evidence="1">
    <location>
        <begin position="325"/>
        <end position="339"/>
    </location>
</feature>
<dbReference type="Gene3D" id="1.10.10.60">
    <property type="entry name" value="Homeodomain-like"/>
    <property type="match status" value="1"/>
</dbReference>
<dbReference type="AlphaFoldDB" id="F8QFQ9"/>
<reference evidence="4" key="1">
    <citation type="journal article" date="2011" name="Science">
        <title>The plant cell wall-decomposing machinery underlies the functional diversity of forest fungi.</title>
        <authorList>
            <person name="Eastwood D.C."/>
            <person name="Floudas D."/>
            <person name="Binder M."/>
            <person name="Majcherczyk A."/>
            <person name="Schneider P."/>
            <person name="Aerts A."/>
            <person name="Asiegbu F.O."/>
            <person name="Baker S.E."/>
            <person name="Barry K."/>
            <person name="Bendiksby M."/>
            <person name="Blumentritt M."/>
            <person name="Coutinho P.M."/>
            <person name="Cullen D."/>
            <person name="de Vries R.P."/>
            <person name="Gathman A."/>
            <person name="Goodell B."/>
            <person name="Henrissat B."/>
            <person name="Ihrmark K."/>
            <person name="Kauserud H."/>
            <person name="Kohler A."/>
            <person name="LaButti K."/>
            <person name="Lapidus A."/>
            <person name="Lavin J.L."/>
            <person name="Lee Y.-H."/>
            <person name="Lindquist E."/>
            <person name="Lilly W."/>
            <person name="Lucas S."/>
            <person name="Morin E."/>
            <person name="Murat C."/>
            <person name="Oguiza J.A."/>
            <person name="Park J."/>
            <person name="Pisabarro A.G."/>
            <person name="Riley R."/>
            <person name="Rosling A."/>
            <person name="Salamov A."/>
            <person name="Schmidt O."/>
            <person name="Schmutz J."/>
            <person name="Skrede I."/>
            <person name="Stenlid J."/>
            <person name="Wiebenga A."/>
            <person name="Xie X."/>
            <person name="Kuees U."/>
            <person name="Hibbett D.S."/>
            <person name="Hoffmeister D."/>
            <person name="Hoegberg N."/>
            <person name="Martin F."/>
            <person name="Grigoriev I.V."/>
            <person name="Watkinson S.C."/>
        </authorList>
    </citation>
    <scope>NUCLEOTIDE SEQUENCE [LARGE SCALE GENOMIC DNA]</scope>
    <source>
        <strain evidence="4">strain S7.3</strain>
    </source>
</reference>
<dbReference type="Proteomes" id="UP000008063">
    <property type="component" value="Unassembled WGS sequence"/>
</dbReference>
<feature type="non-terminal residue" evidence="3">
    <location>
        <position position="377"/>
    </location>
</feature>
<dbReference type="EMBL" id="GL945497">
    <property type="protein sequence ID" value="EGN92893.1"/>
    <property type="molecule type" value="Genomic_DNA"/>
</dbReference>
<evidence type="ECO:0000256" key="1">
    <source>
        <dbReference type="SAM" id="MobiDB-lite"/>
    </source>
</evidence>
<evidence type="ECO:0000259" key="2">
    <source>
        <dbReference type="PROSITE" id="PS51293"/>
    </source>
</evidence>
<dbReference type="InterPro" id="IPR017884">
    <property type="entry name" value="SANT_dom"/>
</dbReference>
<dbReference type="GO" id="GO:0034967">
    <property type="term" value="C:Set3 complex"/>
    <property type="evidence" value="ECO:0007669"/>
    <property type="project" value="TreeGrafter"/>
</dbReference>
<sequence>MTRLRCDRQTREERVLPVLRANLALVQHSPSGPSTSPEALIHEMVDFRHTQIVDMHTTIRPLLLQRFKDRQSSTADKAQKLREEYMVLHERWLAHCARLDNAHNKNGSLEESVVASGRSTRRSAAILGDAVRSDLEMEQIIASLGVEELTDPNHLAIKNVAKIPDMISVTDGSVSCLYDDTNGLVDEPMEFYNSQLGIEDWTDEEKAIFNTKFAAHPKQFGLVADHLPNKTAAQCITYYYLHKKARVDFRKVVTQYGPGKRRKGGKRTDKRKGNALLADIRQHDAEVSRDSSSAALNGGGSRRKKALMRTGVAEEPKKPTARRNVIQSEHTPTSGTSTPDPEPNGQKKRRRAPASVRSAAINGSVECDEGATDQSGE</sequence>
<feature type="compositionally biased region" description="Basic and acidic residues" evidence="1">
    <location>
        <begin position="280"/>
        <end position="289"/>
    </location>
</feature>
<evidence type="ECO:0000313" key="3">
    <source>
        <dbReference type="EMBL" id="EGN92893.1"/>
    </source>
</evidence>
<feature type="compositionally biased region" description="Acidic residues" evidence="1">
    <location>
        <begin position="366"/>
        <end position="377"/>
    </location>
</feature>
<feature type="domain" description="SANT" evidence="2">
    <location>
        <begin position="196"/>
        <end position="247"/>
    </location>
</feature>
<dbReference type="STRING" id="936435.F8QFQ9"/>
<gene>
    <name evidence="3" type="ORF">SERLA73DRAFT_116748</name>
</gene>
<keyword evidence="4" id="KW-1185">Reference proteome</keyword>
<dbReference type="PANTHER" id="PTHR13992">
    <property type="entry name" value="NUCLEAR RECEPTOR CO-REPRESSOR RELATED NCOR"/>
    <property type="match status" value="1"/>
</dbReference>
<dbReference type="InterPro" id="IPR001005">
    <property type="entry name" value="SANT/Myb"/>
</dbReference>
<dbReference type="InterPro" id="IPR009057">
    <property type="entry name" value="Homeodomain-like_sf"/>
</dbReference>
<dbReference type="PROSITE" id="PS51293">
    <property type="entry name" value="SANT"/>
    <property type="match status" value="1"/>
</dbReference>
<feature type="region of interest" description="Disordered" evidence="1">
    <location>
        <begin position="280"/>
        <end position="377"/>
    </location>
</feature>
<dbReference type="HOGENOM" id="CLU_037826_0_0_1"/>
<name>F8QFQ9_SERL3</name>
<dbReference type="OMA" id="NKTAAQC"/>
<dbReference type="SUPFAM" id="SSF46689">
    <property type="entry name" value="Homeodomain-like"/>
    <property type="match status" value="1"/>
</dbReference>
<dbReference type="CDD" id="cd00167">
    <property type="entry name" value="SANT"/>
    <property type="match status" value="1"/>
</dbReference>
<dbReference type="InterPro" id="IPR051571">
    <property type="entry name" value="N-CoR_corepressor"/>
</dbReference>
<dbReference type="Pfam" id="PF00249">
    <property type="entry name" value="Myb_DNA-binding"/>
    <property type="match status" value="1"/>
</dbReference>
<dbReference type="InParanoid" id="F8QFQ9"/>
<dbReference type="GO" id="GO:0006357">
    <property type="term" value="P:regulation of transcription by RNA polymerase II"/>
    <property type="evidence" value="ECO:0007669"/>
    <property type="project" value="TreeGrafter"/>
</dbReference>
<organism evidence="4">
    <name type="scientific">Serpula lacrymans var. lacrymans (strain S7.3)</name>
    <name type="common">Dry rot fungus</name>
    <dbReference type="NCBI Taxonomy" id="936435"/>
    <lineage>
        <taxon>Eukaryota</taxon>
        <taxon>Fungi</taxon>
        <taxon>Dikarya</taxon>
        <taxon>Basidiomycota</taxon>
        <taxon>Agaricomycotina</taxon>
        <taxon>Agaricomycetes</taxon>
        <taxon>Agaricomycetidae</taxon>
        <taxon>Boletales</taxon>
        <taxon>Coniophorineae</taxon>
        <taxon>Serpulaceae</taxon>
        <taxon>Serpula</taxon>
    </lineage>
</organism>
<dbReference type="PANTHER" id="PTHR13992:SF39">
    <property type="entry name" value="SMRTER, ISOFORM G"/>
    <property type="match status" value="1"/>
</dbReference>
<proteinExistence type="predicted"/>
<accession>F8QFQ9</accession>
<dbReference type="OrthoDB" id="10258692at2759"/>